<comment type="caution">
    <text evidence="2">The sequence shown here is derived from an EMBL/GenBank/DDBJ whole genome shotgun (WGS) entry which is preliminary data.</text>
</comment>
<evidence type="ECO:0000313" key="3">
    <source>
        <dbReference type="Proteomes" id="UP000294498"/>
    </source>
</evidence>
<sequence length="187" mass="20817">MYNGLPSPHLALAILGACLLYFLIIFLAYRKRFFSLFSSNVLPAGPGTLRVAGDVDLPPLIDKPADHPTAQADLPDDGDEPDEPYLFDLPEDEDILLKEAEKVVEEIQETVNEIVTRHESPGTIALHPISPEEVFTAVRIIVQQYPLFRNTEYFEAINNFVAITVRRDCNLTLTADDLAALWEVPAA</sequence>
<keyword evidence="3" id="KW-1185">Reference proteome</keyword>
<dbReference type="AlphaFoldDB" id="A0A4R8DHZ5"/>
<keyword evidence="1" id="KW-0472">Membrane</keyword>
<keyword evidence="1" id="KW-1133">Transmembrane helix</keyword>
<evidence type="ECO:0000313" key="2">
    <source>
        <dbReference type="EMBL" id="TDW97098.1"/>
    </source>
</evidence>
<dbReference type="RefSeq" id="WP_133998716.1">
    <property type="nucleotide sequence ID" value="NZ_SODV01000002.1"/>
</dbReference>
<name>A0A4R8DHZ5_9BACT</name>
<evidence type="ECO:0000256" key="1">
    <source>
        <dbReference type="SAM" id="Phobius"/>
    </source>
</evidence>
<proteinExistence type="predicted"/>
<accession>A0A4R8DHZ5</accession>
<dbReference type="Proteomes" id="UP000294498">
    <property type="component" value="Unassembled WGS sequence"/>
</dbReference>
<reference evidence="2 3" key="1">
    <citation type="submission" date="2019-03" db="EMBL/GenBank/DDBJ databases">
        <title>Genomic Encyclopedia of Type Strains, Phase IV (KMG-IV): sequencing the most valuable type-strain genomes for metagenomic binning, comparative biology and taxonomic classification.</title>
        <authorList>
            <person name="Goeker M."/>
        </authorList>
    </citation>
    <scope>NUCLEOTIDE SEQUENCE [LARGE SCALE GENOMIC DNA]</scope>
    <source>
        <strain evidence="2 3">DSM 100059</strain>
    </source>
</reference>
<keyword evidence="1" id="KW-0812">Transmembrane</keyword>
<dbReference type="OrthoDB" id="658762at2"/>
<feature type="transmembrane region" description="Helical" evidence="1">
    <location>
        <begin position="12"/>
        <end position="29"/>
    </location>
</feature>
<organism evidence="2 3">
    <name type="scientific">Dinghuibacter silviterrae</name>
    <dbReference type="NCBI Taxonomy" id="1539049"/>
    <lineage>
        <taxon>Bacteria</taxon>
        <taxon>Pseudomonadati</taxon>
        <taxon>Bacteroidota</taxon>
        <taxon>Chitinophagia</taxon>
        <taxon>Chitinophagales</taxon>
        <taxon>Chitinophagaceae</taxon>
        <taxon>Dinghuibacter</taxon>
    </lineage>
</organism>
<gene>
    <name evidence="2" type="ORF">EDB95_4938</name>
</gene>
<dbReference type="EMBL" id="SODV01000002">
    <property type="protein sequence ID" value="TDW97098.1"/>
    <property type="molecule type" value="Genomic_DNA"/>
</dbReference>
<protein>
    <submittedName>
        <fullName evidence="2">Uncharacterized protein</fullName>
    </submittedName>
</protein>